<sequence length="69" mass="7404">MAQGGHGGQVSLQRIDSSRLTHGGDPPEAKVALGKSLDQVWGSTRPRRRNSKKDTPSTTYSTGQFIVPV</sequence>
<evidence type="ECO:0000256" key="1">
    <source>
        <dbReference type="SAM" id="MobiDB-lite"/>
    </source>
</evidence>
<feature type="compositionally biased region" description="Polar residues" evidence="1">
    <location>
        <begin position="10"/>
        <end position="20"/>
    </location>
</feature>
<dbReference type="EMBL" id="CH408033">
    <property type="protein sequence ID" value="EAQ86075.1"/>
    <property type="molecule type" value="Genomic_DNA"/>
</dbReference>
<dbReference type="VEuPathDB" id="FungiDB:CHGG_07328"/>
<dbReference type="Proteomes" id="UP000001056">
    <property type="component" value="Unassembled WGS sequence"/>
</dbReference>
<reference evidence="3" key="1">
    <citation type="journal article" date="2015" name="Genome Announc.">
        <title>Draft genome sequence of the cellulolytic fungus Chaetomium globosum.</title>
        <authorList>
            <person name="Cuomo C.A."/>
            <person name="Untereiner W.A."/>
            <person name="Ma L.-J."/>
            <person name="Grabherr M."/>
            <person name="Birren B.W."/>
        </authorList>
    </citation>
    <scope>NUCLEOTIDE SEQUENCE [LARGE SCALE GENOMIC DNA]</scope>
    <source>
        <strain evidence="3">ATCC 6205 / CBS 148.51 / DSM 1962 / NBRC 6347 / NRRL 1970</strain>
    </source>
</reference>
<protein>
    <submittedName>
        <fullName evidence="2">Uncharacterized protein</fullName>
    </submittedName>
</protein>
<feature type="region of interest" description="Disordered" evidence="1">
    <location>
        <begin position="1"/>
        <end position="69"/>
    </location>
</feature>
<accession>Q2GXH6</accession>
<keyword evidence="3" id="KW-1185">Reference proteome</keyword>
<gene>
    <name evidence="2" type="ORF">CHGG_07328</name>
</gene>
<evidence type="ECO:0000313" key="2">
    <source>
        <dbReference type="EMBL" id="EAQ86075.1"/>
    </source>
</evidence>
<dbReference type="InParanoid" id="Q2GXH6"/>
<dbReference type="RefSeq" id="XP_001224984.1">
    <property type="nucleotide sequence ID" value="XM_001224983.1"/>
</dbReference>
<name>Q2GXH6_CHAGB</name>
<feature type="compositionally biased region" description="Polar residues" evidence="1">
    <location>
        <begin position="56"/>
        <end position="69"/>
    </location>
</feature>
<dbReference type="HOGENOM" id="CLU_2775729_0_0_1"/>
<dbReference type="AlphaFoldDB" id="Q2GXH6"/>
<evidence type="ECO:0000313" key="3">
    <source>
        <dbReference type="Proteomes" id="UP000001056"/>
    </source>
</evidence>
<proteinExistence type="predicted"/>
<dbReference type="GeneID" id="4394082"/>
<organism evidence="2 3">
    <name type="scientific">Chaetomium globosum (strain ATCC 6205 / CBS 148.51 / DSM 1962 / NBRC 6347 / NRRL 1970)</name>
    <name type="common">Soil fungus</name>
    <dbReference type="NCBI Taxonomy" id="306901"/>
    <lineage>
        <taxon>Eukaryota</taxon>
        <taxon>Fungi</taxon>
        <taxon>Dikarya</taxon>
        <taxon>Ascomycota</taxon>
        <taxon>Pezizomycotina</taxon>
        <taxon>Sordariomycetes</taxon>
        <taxon>Sordariomycetidae</taxon>
        <taxon>Sordariales</taxon>
        <taxon>Chaetomiaceae</taxon>
        <taxon>Chaetomium</taxon>
    </lineage>
</organism>